<sequence length="109" mass="11877">MGGNTIGTLNYKDDSSDSIQAGDGFILSGALNYTLNQQFDIRFNGAHHFDSANAKNGDVTFSRFALETIPTTKAMSSLNSGWAQAWIWSLNLIMALLMTLNSIMQVHSS</sequence>
<gene>
    <name evidence="2" type="ORF">TW77_20860</name>
</gene>
<accession>A0A0F4QH07</accession>
<organism evidence="2 3">
    <name type="scientific">Pseudoalteromonas rubra</name>
    <dbReference type="NCBI Taxonomy" id="43658"/>
    <lineage>
        <taxon>Bacteria</taxon>
        <taxon>Pseudomonadati</taxon>
        <taxon>Pseudomonadota</taxon>
        <taxon>Gammaproteobacteria</taxon>
        <taxon>Alteromonadales</taxon>
        <taxon>Pseudoalteromonadaceae</taxon>
        <taxon>Pseudoalteromonas</taxon>
    </lineage>
</organism>
<dbReference type="PATRIC" id="fig|43658.5.peg.4395"/>
<keyword evidence="1" id="KW-1133">Transmembrane helix</keyword>
<evidence type="ECO:0000256" key="1">
    <source>
        <dbReference type="SAM" id="Phobius"/>
    </source>
</evidence>
<protein>
    <submittedName>
        <fullName evidence="2">Uncharacterized protein</fullName>
    </submittedName>
</protein>
<keyword evidence="1" id="KW-0812">Transmembrane</keyword>
<reference evidence="2 3" key="1">
    <citation type="journal article" date="2015" name="BMC Genomics">
        <title>Genome mining reveals unlocked bioactive potential of marine Gram-negative bacteria.</title>
        <authorList>
            <person name="Machado H."/>
            <person name="Sonnenschein E.C."/>
            <person name="Melchiorsen J."/>
            <person name="Gram L."/>
        </authorList>
    </citation>
    <scope>NUCLEOTIDE SEQUENCE [LARGE SCALE GENOMIC DNA]</scope>
    <source>
        <strain evidence="2 3">S2471</strain>
    </source>
</reference>
<comment type="caution">
    <text evidence="2">The sequence shown here is derived from an EMBL/GenBank/DDBJ whole genome shotgun (WGS) entry which is preliminary data.</text>
</comment>
<dbReference type="EMBL" id="JXYA01000058">
    <property type="protein sequence ID" value="KJZ05937.1"/>
    <property type="molecule type" value="Genomic_DNA"/>
</dbReference>
<feature type="transmembrane region" description="Helical" evidence="1">
    <location>
        <begin position="85"/>
        <end position="104"/>
    </location>
</feature>
<proteinExistence type="predicted"/>
<dbReference type="AlphaFoldDB" id="A0A0F4QH07"/>
<evidence type="ECO:0000313" key="2">
    <source>
        <dbReference type="EMBL" id="KJZ05937.1"/>
    </source>
</evidence>
<keyword evidence="3" id="KW-1185">Reference proteome</keyword>
<keyword evidence="1" id="KW-0472">Membrane</keyword>
<name>A0A0F4QH07_9GAMM</name>
<evidence type="ECO:0000313" key="3">
    <source>
        <dbReference type="Proteomes" id="UP000033452"/>
    </source>
</evidence>
<dbReference type="Proteomes" id="UP000033452">
    <property type="component" value="Unassembled WGS sequence"/>
</dbReference>